<keyword evidence="5 7" id="KW-0238">DNA-binding</keyword>
<feature type="domain" description="CtsR C-terminal dimerization" evidence="9">
    <location>
        <begin position="78"/>
        <end position="147"/>
    </location>
</feature>
<name>A0A8A7KBV3_9FIRM</name>
<evidence type="ECO:0000256" key="1">
    <source>
        <dbReference type="ARBA" id="ARBA00010189"/>
    </source>
</evidence>
<evidence type="ECO:0000256" key="4">
    <source>
        <dbReference type="ARBA" id="ARBA00023015"/>
    </source>
</evidence>
<dbReference type="Proteomes" id="UP000665020">
    <property type="component" value="Chromosome"/>
</dbReference>
<accession>A0A8A7KBV3</accession>
<dbReference type="InterPro" id="IPR041902">
    <property type="entry name" value="CtsR_N_sf"/>
</dbReference>
<protein>
    <recommendedName>
        <fullName evidence="2 7">Transcriptional regulator CtsR</fullName>
    </recommendedName>
</protein>
<comment type="similarity">
    <text evidence="1 7">Belongs to the CtsR family.</text>
</comment>
<dbReference type="InterPro" id="IPR041473">
    <property type="entry name" value="CtsR_C"/>
</dbReference>
<dbReference type="KEGG" id="ifn:GM661_15895"/>
<dbReference type="InterPro" id="IPR008463">
    <property type="entry name" value="CtsR"/>
</dbReference>
<dbReference type="Gene3D" id="3.30.56.130">
    <property type="entry name" value="Transcriptional regulator CtsR, winged HTH domain"/>
    <property type="match status" value="1"/>
</dbReference>
<dbReference type="InterPro" id="IPR040465">
    <property type="entry name" value="CtsR_N"/>
</dbReference>
<dbReference type="Pfam" id="PF05848">
    <property type="entry name" value="CtsR"/>
    <property type="match status" value="1"/>
</dbReference>
<dbReference type="Pfam" id="PF17727">
    <property type="entry name" value="CtsR_C"/>
    <property type="match status" value="1"/>
</dbReference>
<dbReference type="GO" id="GO:0006355">
    <property type="term" value="P:regulation of DNA-templated transcription"/>
    <property type="evidence" value="ECO:0007669"/>
    <property type="project" value="UniProtKB-UniRule"/>
</dbReference>
<dbReference type="GO" id="GO:0003677">
    <property type="term" value="F:DNA binding"/>
    <property type="evidence" value="ECO:0007669"/>
    <property type="project" value="UniProtKB-UniRule"/>
</dbReference>
<evidence type="ECO:0000313" key="11">
    <source>
        <dbReference type="Proteomes" id="UP000665020"/>
    </source>
</evidence>
<feature type="domain" description="CtsR N-terminal HTH" evidence="8">
    <location>
        <begin position="3"/>
        <end position="73"/>
    </location>
</feature>
<dbReference type="InterPro" id="IPR041908">
    <property type="entry name" value="CtsR_C_sf"/>
</dbReference>
<evidence type="ECO:0000256" key="7">
    <source>
        <dbReference type="PIRNR" id="PIRNR010607"/>
    </source>
</evidence>
<keyword evidence="3 7" id="KW-0678">Repressor</keyword>
<evidence type="ECO:0000256" key="2">
    <source>
        <dbReference type="ARBA" id="ARBA00014129"/>
    </source>
</evidence>
<evidence type="ECO:0000256" key="3">
    <source>
        <dbReference type="ARBA" id="ARBA00022491"/>
    </source>
</evidence>
<proteinExistence type="inferred from homology"/>
<reference evidence="10" key="1">
    <citation type="submission" date="2019-12" db="EMBL/GenBank/DDBJ databases">
        <authorList>
            <person name="zhang j."/>
            <person name="sun C.M."/>
        </authorList>
    </citation>
    <scope>NUCLEOTIDE SEQUENCE</scope>
    <source>
        <strain evidence="10">NS-1</strain>
    </source>
</reference>
<dbReference type="RefSeq" id="WP_125991778.1">
    <property type="nucleotide sequence ID" value="NZ_CP046640.1"/>
</dbReference>
<dbReference type="PIRSF" id="PIRSF010607">
    <property type="entry name" value="Txn_repr_CtsR"/>
    <property type="match status" value="1"/>
</dbReference>
<evidence type="ECO:0000256" key="6">
    <source>
        <dbReference type="ARBA" id="ARBA00023163"/>
    </source>
</evidence>
<evidence type="ECO:0000313" key="10">
    <source>
        <dbReference type="EMBL" id="QTL99333.1"/>
    </source>
</evidence>
<keyword evidence="6 7" id="KW-0804">Transcription</keyword>
<dbReference type="AlphaFoldDB" id="A0A8A7KBV3"/>
<evidence type="ECO:0000259" key="9">
    <source>
        <dbReference type="Pfam" id="PF17727"/>
    </source>
</evidence>
<gene>
    <name evidence="10" type="ORF">GM661_15895</name>
</gene>
<evidence type="ECO:0000259" key="8">
    <source>
        <dbReference type="Pfam" id="PF05848"/>
    </source>
</evidence>
<dbReference type="EMBL" id="CP046640">
    <property type="protein sequence ID" value="QTL99333.1"/>
    <property type="molecule type" value="Genomic_DNA"/>
</dbReference>
<evidence type="ECO:0000256" key="5">
    <source>
        <dbReference type="ARBA" id="ARBA00023125"/>
    </source>
</evidence>
<organism evidence="10 11">
    <name type="scientific">Iocasia fonsfrigidae</name>
    <dbReference type="NCBI Taxonomy" id="2682810"/>
    <lineage>
        <taxon>Bacteria</taxon>
        <taxon>Bacillati</taxon>
        <taxon>Bacillota</taxon>
        <taxon>Clostridia</taxon>
        <taxon>Halanaerobiales</taxon>
        <taxon>Halanaerobiaceae</taxon>
        <taxon>Iocasia</taxon>
    </lineage>
</organism>
<keyword evidence="4 7" id="KW-0805">Transcription regulation</keyword>
<sequence length="157" mass="18396">MANLSDQIERYLRNLIKKYQGEVEIKRNQLANEFNCAPSQINYVLQTRFPVERGYVVESQRGGGGYVRIIRLKMDSEKEQIKKIISRFGGPISQREAEAVIFRLFENEVISFREKILMETAVNKKLIGVNLPHRDYIRGRLFRGMLEVILKMESEEE</sequence>
<dbReference type="Gene3D" id="1.10.1200.150">
    <property type="entry name" value="Transcriptional regulator CtsR, C-terminal domain"/>
    <property type="match status" value="1"/>
</dbReference>
<keyword evidence="11" id="KW-1185">Reference proteome</keyword>